<evidence type="ECO:0000313" key="2">
    <source>
        <dbReference type="Proteomes" id="UP001176940"/>
    </source>
</evidence>
<dbReference type="PANTHER" id="PTHR12997:SF11">
    <property type="entry name" value="INOSITOL-POLYPHOSPHATE 5-PHOSPHATASE"/>
    <property type="match status" value="1"/>
</dbReference>
<dbReference type="PANTHER" id="PTHR12997">
    <property type="entry name" value="TYPE I INOSITOL-1,4,5-TRISPHOSPHATE 5-PHOSPHATASE"/>
    <property type="match status" value="1"/>
</dbReference>
<comment type="caution">
    <text evidence="1">The sequence shown here is derived from an EMBL/GenBank/DDBJ whole genome shotgun (WGS) entry which is preliminary data.</text>
</comment>
<sequence>MKHLQCKEEQGVLKVMIWASLRVWDYTRRQKDLSKQSPQKICGLFSKVFGTTSLPSSFKTVKLRRIQLVRFLSRDVMDLMEKRRISRIERQNEQLDNSCSKKTEFRNLGDTCSSPFVSSSMESLGVLLITANIGSVCDEPEEIEKSWLQEFYKTVQDYQSGFIALHLQEFGGKNYQENMGCAENFIRRLMQSEEMSQYNCIQSFIDKDFTRTESFTAGHFSLSDSSGE</sequence>
<reference evidence="1" key="1">
    <citation type="submission" date="2023-07" db="EMBL/GenBank/DDBJ databases">
        <authorList>
            <person name="Stuckert A."/>
        </authorList>
    </citation>
    <scope>NUCLEOTIDE SEQUENCE</scope>
</reference>
<proteinExistence type="predicted"/>
<dbReference type="EMBL" id="CAUEEQ010008663">
    <property type="protein sequence ID" value="CAJ0932582.1"/>
    <property type="molecule type" value="Genomic_DNA"/>
</dbReference>
<organism evidence="1 2">
    <name type="scientific">Ranitomeya imitator</name>
    <name type="common">mimic poison frog</name>
    <dbReference type="NCBI Taxonomy" id="111125"/>
    <lineage>
        <taxon>Eukaryota</taxon>
        <taxon>Metazoa</taxon>
        <taxon>Chordata</taxon>
        <taxon>Craniata</taxon>
        <taxon>Vertebrata</taxon>
        <taxon>Euteleostomi</taxon>
        <taxon>Amphibia</taxon>
        <taxon>Batrachia</taxon>
        <taxon>Anura</taxon>
        <taxon>Neobatrachia</taxon>
        <taxon>Hyloidea</taxon>
        <taxon>Dendrobatidae</taxon>
        <taxon>Dendrobatinae</taxon>
        <taxon>Ranitomeya</taxon>
    </lineage>
</organism>
<accession>A0ABN9L457</accession>
<dbReference type="InterPro" id="IPR039737">
    <property type="entry name" value="INPP5A"/>
</dbReference>
<dbReference type="Proteomes" id="UP001176940">
    <property type="component" value="Unassembled WGS sequence"/>
</dbReference>
<protein>
    <submittedName>
        <fullName evidence="1">Uncharacterized protein</fullName>
    </submittedName>
</protein>
<keyword evidence="2" id="KW-1185">Reference proteome</keyword>
<name>A0ABN9L457_9NEOB</name>
<gene>
    <name evidence="1" type="ORF">RIMI_LOCUS5155412</name>
</gene>
<evidence type="ECO:0000313" key="1">
    <source>
        <dbReference type="EMBL" id="CAJ0932582.1"/>
    </source>
</evidence>